<dbReference type="PROSITE" id="PS50294">
    <property type="entry name" value="WD_REPEATS_REGION"/>
    <property type="match status" value="1"/>
</dbReference>
<evidence type="ECO:0000313" key="9">
    <source>
        <dbReference type="EMBL" id="ETW81013.1"/>
    </source>
</evidence>
<dbReference type="Pfam" id="PF12341">
    <property type="entry name" value="Mcl1_mid"/>
    <property type="match status" value="1"/>
</dbReference>
<dbReference type="eggNOG" id="KOG1274">
    <property type="taxonomic scope" value="Eukaryota"/>
</dbReference>
<evidence type="ECO:0000256" key="6">
    <source>
        <dbReference type="SAM" id="MobiDB-lite"/>
    </source>
</evidence>
<dbReference type="GO" id="GO:0003682">
    <property type="term" value="F:chromatin binding"/>
    <property type="evidence" value="ECO:0007669"/>
    <property type="project" value="TreeGrafter"/>
</dbReference>
<evidence type="ECO:0000256" key="3">
    <source>
        <dbReference type="ARBA" id="ARBA00022737"/>
    </source>
</evidence>
<dbReference type="GO" id="GO:0006261">
    <property type="term" value="P:DNA-templated DNA replication"/>
    <property type="evidence" value="ECO:0007669"/>
    <property type="project" value="TreeGrafter"/>
</dbReference>
<dbReference type="GO" id="GO:0006281">
    <property type="term" value="P:DNA repair"/>
    <property type="evidence" value="ECO:0007669"/>
    <property type="project" value="TreeGrafter"/>
</dbReference>
<dbReference type="InterPro" id="IPR001680">
    <property type="entry name" value="WD40_rpt"/>
</dbReference>
<keyword evidence="10" id="KW-1185">Reference proteome</keyword>
<keyword evidence="4" id="KW-0539">Nucleus</keyword>
<accession>W4K5B4</accession>
<dbReference type="Proteomes" id="UP000030671">
    <property type="component" value="Unassembled WGS sequence"/>
</dbReference>
<keyword evidence="3" id="KW-0677">Repeat</keyword>
<reference evidence="9 10" key="1">
    <citation type="journal article" date="2012" name="New Phytol.">
        <title>Insight into trade-off between wood decay and parasitism from the genome of a fungal forest pathogen.</title>
        <authorList>
            <person name="Olson A."/>
            <person name="Aerts A."/>
            <person name="Asiegbu F."/>
            <person name="Belbahri L."/>
            <person name="Bouzid O."/>
            <person name="Broberg A."/>
            <person name="Canback B."/>
            <person name="Coutinho P.M."/>
            <person name="Cullen D."/>
            <person name="Dalman K."/>
            <person name="Deflorio G."/>
            <person name="van Diepen L.T."/>
            <person name="Dunand C."/>
            <person name="Duplessis S."/>
            <person name="Durling M."/>
            <person name="Gonthier P."/>
            <person name="Grimwood J."/>
            <person name="Fossdal C.G."/>
            <person name="Hansson D."/>
            <person name="Henrissat B."/>
            <person name="Hietala A."/>
            <person name="Himmelstrand K."/>
            <person name="Hoffmeister D."/>
            <person name="Hogberg N."/>
            <person name="James T.Y."/>
            <person name="Karlsson M."/>
            <person name="Kohler A."/>
            <person name="Kues U."/>
            <person name="Lee Y.H."/>
            <person name="Lin Y.C."/>
            <person name="Lind M."/>
            <person name="Lindquist E."/>
            <person name="Lombard V."/>
            <person name="Lucas S."/>
            <person name="Lunden K."/>
            <person name="Morin E."/>
            <person name="Murat C."/>
            <person name="Park J."/>
            <person name="Raffaello T."/>
            <person name="Rouze P."/>
            <person name="Salamov A."/>
            <person name="Schmutz J."/>
            <person name="Solheim H."/>
            <person name="Stahlberg J."/>
            <person name="Velez H."/>
            <person name="de Vries R.P."/>
            <person name="Wiebenga A."/>
            <person name="Woodward S."/>
            <person name="Yakovlev I."/>
            <person name="Garbelotto M."/>
            <person name="Martin F."/>
            <person name="Grigoriev I.V."/>
            <person name="Stenlid J."/>
        </authorList>
    </citation>
    <scope>NUCLEOTIDE SEQUENCE [LARGE SCALE GENOMIC DNA]</scope>
    <source>
        <strain evidence="9 10">TC 32-1</strain>
    </source>
</reference>
<dbReference type="InterPro" id="IPR048591">
    <property type="entry name" value="WDHD1/CFT4_hel"/>
</dbReference>
<protein>
    <submittedName>
        <fullName evidence="9">Uncharacterized protein</fullName>
    </submittedName>
</protein>
<dbReference type="GO" id="GO:0043596">
    <property type="term" value="C:nuclear replication fork"/>
    <property type="evidence" value="ECO:0007669"/>
    <property type="project" value="TreeGrafter"/>
</dbReference>
<dbReference type="AlphaFoldDB" id="W4K5B4"/>
<gene>
    <name evidence="9" type="ORF">HETIRDRAFT_320106</name>
</gene>
<dbReference type="InParanoid" id="W4K5B4"/>
<dbReference type="GO" id="GO:0000278">
    <property type="term" value="P:mitotic cell cycle"/>
    <property type="evidence" value="ECO:0007669"/>
    <property type="project" value="TreeGrafter"/>
</dbReference>
<dbReference type="InterPro" id="IPR036322">
    <property type="entry name" value="WD40_repeat_dom_sf"/>
</dbReference>
<dbReference type="RefSeq" id="XP_009547695.1">
    <property type="nucleotide sequence ID" value="XM_009549400.1"/>
</dbReference>
<dbReference type="EMBL" id="KI925459">
    <property type="protein sequence ID" value="ETW81013.1"/>
    <property type="molecule type" value="Genomic_DNA"/>
</dbReference>
<dbReference type="Pfam" id="PF00400">
    <property type="entry name" value="WD40"/>
    <property type="match status" value="1"/>
</dbReference>
<dbReference type="FunCoup" id="W4K5B4">
    <property type="interactions" value="431"/>
</dbReference>
<evidence type="ECO:0000259" key="8">
    <source>
        <dbReference type="Pfam" id="PF20946"/>
    </source>
</evidence>
<feature type="domain" description="WDHD1/CFT4 helical bundle" evidence="8">
    <location>
        <begin position="583"/>
        <end position="677"/>
    </location>
</feature>
<dbReference type="PROSITE" id="PS00678">
    <property type="entry name" value="WD_REPEATS_1"/>
    <property type="match status" value="1"/>
</dbReference>
<organism evidence="9 10">
    <name type="scientific">Heterobasidion irregulare (strain TC 32-1)</name>
    <dbReference type="NCBI Taxonomy" id="747525"/>
    <lineage>
        <taxon>Eukaryota</taxon>
        <taxon>Fungi</taxon>
        <taxon>Dikarya</taxon>
        <taxon>Basidiomycota</taxon>
        <taxon>Agaricomycotina</taxon>
        <taxon>Agaricomycetes</taxon>
        <taxon>Russulales</taxon>
        <taxon>Bondarzewiaceae</taxon>
        <taxon>Heterobasidion</taxon>
        <taxon>Heterobasidion annosum species complex</taxon>
    </lineage>
</organism>
<dbReference type="InterPro" id="IPR022100">
    <property type="entry name" value="WDHD1/CFT4_beta-prop_2nd"/>
</dbReference>
<dbReference type="Pfam" id="PF20946">
    <property type="entry name" value="Ctf4_C"/>
    <property type="match status" value="1"/>
</dbReference>
<keyword evidence="2 5" id="KW-0853">WD repeat</keyword>
<dbReference type="PROSITE" id="PS50082">
    <property type="entry name" value="WD_REPEATS_2"/>
    <property type="match status" value="1"/>
</dbReference>
<dbReference type="OrthoDB" id="427368at2759"/>
<dbReference type="InterPro" id="IPR015943">
    <property type="entry name" value="WD40/YVTN_repeat-like_dom_sf"/>
</dbReference>
<dbReference type="PANTHER" id="PTHR19932:SF10">
    <property type="entry name" value="WD REPEAT AND HMG-BOX DNA-BINDING PROTEIN 1"/>
    <property type="match status" value="1"/>
</dbReference>
<evidence type="ECO:0000313" key="10">
    <source>
        <dbReference type="Proteomes" id="UP000030671"/>
    </source>
</evidence>
<dbReference type="InterPro" id="IPR019775">
    <property type="entry name" value="WD40_repeat_CS"/>
</dbReference>
<evidence type="ECO:0000259" key="7">
    <source>
        <dbReference type="Pfam" id="PF12341"/>
    </source>
</evidence>
<dbReference type="GeneID" id="20670644"/>
<dbReference type="KEGG" id="hir:HETIRDRAFT_320106"/>
<name>W4K5B4_HETIT</name>
<feature type="compositionally biased region" description="Basic and acidic residues" evidence="6">
    <location>
        <begin position="676"/>
        <end position="697"/>
    </location>
</feature>
<feature type="region of interest" description="Disordered" evidence="6">
    <location>
        <begin position="676"/>
        <end position="833"/>
    </location>
</feature>
<evidence type="ECO:0000256" key="2">
    <source>
        <dbReference type="ARBA" id="ARBA00022574"/>
    </source>
</evidence>
<dbReference type="SUPFAM" id="SSF50978">
    <property type="entry name" value="WD40 repeat-like"/>
    <property type="match status" value="1"/>
</dbReference>
<evidence type="ECO:0000256" key="1">
    <source>
        <dbReference type="ARBA" id="ARBA00004123"/>
    </source>
</evidence>
<feature type="repeat" description="WD" evidence="5">
    <location>
        <begin position="110"/>
        <end position="151"/>
    </location>
</feature>
<dbReference type="Gene3D" id="2.130.10.10">
    <property type="entry name" value="YVTN repeat-like/Quinoprotein amine dehydrogenase"/>
    <property type="match status" value="1"/>
</dbReference>
<evidence type="ECO:0000256" key="5">
    <source>
        <dbReference type="PROSITE-ProRule" id="PRU00221"/>
    </source>
</evidence>
<comment type="subcellular location">
    <subcellularLocation>
        <location evidence="1">Nucleus</location>
    </subcellularLocation>
</comment>
<feature type="non-terminal residue" evidence="9">
    <location>
        <position position="1"/>
    </location>
</feature>
<feature type="compositionally biased region" description="Basic and acidic residues" evidence="6">
    <location>
        <begin position="748"/>
        <end position="771"/>
    </location>
</feature>
<dbReference type="HOGENOM" id="CLU_004219_1_0_1"/>
<proteinExistence type="predicted"/>
<dbReference type="SMART" id="SM00320">
    <property type="entry name" value="WD40"/>
    <property type="match status" value="3"/>
</dbReference>
<feature type="compositionally biased region" description="Pro residues" evidence="6">
    <location>
        <begin position="699"/>
        <end position="708"/>
    </location>
</feature>
<evidence type="ECO:0000256" key="4">
    <source>
        <dbReference type="ARBA" id="ARBA00023242"/>
    </source>
</evidence>
<feature type="domain" description="WDHD1/CFT4 second beta-propeller" evidence="7">
    <location>
        <begin position="289"/>
        <end position="572"/>
    </location>
</feature>
<dbReference type="PANTHER" id="PTHR19932">
    <property type="entry name" value="WD REPEAT AND HMG-BOX DNA BINDING PROTEIN"/>
    <property type="match status" value="1"/>
</dbReference>
<dbReference type="STRING" id="747525.W4K5B4"/>
<sequence>YTGGDDSCVRIWHTNRGSDQEPDTAVEASEAVMTVASGNDCWFSGSGDSDVRQYKHGKSEFEALVTGSPAASIRCVAVDPAGKRVAGLTTSSELFIKVIEIEDVMKISMLHGHEAGVRKVTWHPSGSFLTTCGMDGKIIIWDVREEEPQEVKVLEGIIPAVKDTKFPDTFADFVTQIAFSPTTNLLAWTNYDGSLYRWSEPIPSTSPDPVKSTSTTFDARKIHRQATPTLFGDDITGGVDPQAPDDDEDAAAMDVFDDDNWILDDIGNGMEDDEPVVGTKASNGFVKEMAYNMVGVIEVTDQDSHNIVDVKFHDSSARKAYHFTDNFKYDLATLAIYACQPENGHPAHVIYKPYGNWADQGEWTYELGEGVRVLGVAAGGPPPTHSLRQLSDGDMQGNGNVVIATSDNDLTFLTGTGIERCSIALDGDFVSMVAGPEWAFVVQRDGATTMDGSQNLTGTLYDFEDLCTLQDRKLPISKGRTLKWIGLSEEGAPAVYDSAGVMYVMPRFRVPLRGTWVRVLDTNKLERKQGKDESYWPIGLSGDTFMCLILKGRQEYPGFPRPLIQELPLRFPFRRKDPKEGPLEEHVARESMYIQITRDALGDELTTDDISRRELGIDKELIQLIQNACKTNKLPRALDLVRMLHHTASFDIAIKVAVFYHLPGLQEKMQILKDDREDNDRLTDARDRRKKMSRDYDPVLPPRLPPPRTDAGPSKVKPFQDFGPPPAIHRPNLAKATPTVAPPPSQVETHDGWADDHVPMAVVDGKRKRDDQEEDLTSPEGAKRRAFADPAAELPAPPPKQRTNPFAKKPAADMSRNPFARNADGNKSLHKSDSFFDKVNAAETGISKNKSKGFLSSANTGSAY</sequence>